<evidence type="ECO:0000313" key="1">
    <source>
        <dbReference type="EMBL" id="SBP76459.1"/>
    </source>
</evidence>
<sequence length="58" mass="6556">IPKPFFKGAICKNGVRRPSYGQIWLLQATFLSKWLHSHCRSVSFMVVASYGSAPKDSR</sequence>
<reference evidence="1" key="1">
    <citation type="submission" date="2016-05" db="EMBL/GenBank/DDBJ databases">
        <authorList>
            <person name="Lavstsen T."/>
            <person name="Jespersen J.S."/>
        </authorList>
    </citation>
    <scope>NUCLEOTIDE SEQUENCE</scope>
    <source>
        <tissue evidence="1">Brain</tissue>
    </source>
</reference>
<accession>A0A1A8CA12</accession>
<feature type="non-terminal residue" evidence="1">
    <location>
        <position position="1"/>
    </location>
</feature>
<dbReference type="EMBL" id="HADZ01012518">
    <property type="protein sequence ID" value="SBP76459.1"/>
    <property type="molecule type" value="Transcribed_RNA"/>
</dbReference>
<proteinExistence type="predicted"/>
<protein>
    <submittedName>
        <fullName evidence="1">COMM domain containing 5</fullName>
    </submittedName>
</protein>
<organism evidence="1">
    <name type="scientific">Nothobranchius kadleci</name>
    <name type="common">African annual killifish</name>
    <dbReference type="NCBI Taxonomy" id="1051664"/>
    <lineage>
        <taxon>Eukaryota</taxon>
        <taxon>Metazoa</taxon>
        <taxon>Chordata</taxon>
        <taxon>Craniata</taxon>
        <taxon>Vertebrata</taxon>
        <taxon>Euteleostomi</taxon>
        <taxon>Actinopterygii</taxon>
        <taxon>Neopterygii</taxon>
        <taxon>Teleostei</taxon>
        <taxon>Neoteleostei</taxon>
        <taxon>Acanthomorphata</taxon>
        <taxon>Ovalentaria</taxon>
        <taxon>Atherinomorphae</taxon>
        <taxon>Cyprinodontiformes</taxon>
        <taxon>Nothobranchiidae</taxon>
        <taxon>Nothobranchius</taxon>
    </lineage>
</organism>
<reference evidence="1" key="2">
    <citation type="submission" date="2016-06" db="EMBL/GenBank/DDBJ databases">
        <title>The genome of a short-lived fish provides insights into sex chromosome evolution and the genetic control of aging.</title>
        <authorList>
            <person name="Reichwald K."/>
            <person name="Felder M."/>
            <person name="Petzold A."/>
            <person name="Koch P."/>
            <person name="Groth M."/>
            <person name="Platzer M."/>
        </authorList>
    </citation>
    <scope>NUCLEOTIDE SEQUENCE</scope>
    <source>
        <tissue evidence="1">Brain</tissue>
    </source>
</reference>
<name>A0A1A8CA12_NOTKA</name>
<gene>
    <name evidence="1" type="primary">COMMD5</name>
</gene>
<dbReference type="AlphaFoldDB" id="A0A1A8CA12"/>